<reference evidence="1 2" key="1">
    <citation type="submission" date="2023-09" db="EMBL/GenBank/DDBJ databases">
        <authorList>
            <person name="Rey-Velasco X."/>
        </authorList>
    </citation>
    <scope>NUCLEOTIDE SEQUENCE [LARGE SCALE GENOMIC DNA]</scope>
    <source>
        <strain evidence="1 2">F260</strain>
    </source>
</reference>
<keyword evidence="2" id="KW-1185">Reference proteome</keyword>
<accession>A0ABU3CN10</accession>
<evidence type="ECO:0000313" key="2">
    <source>
        <dbReference type="Proteomes" id="UP001245285"/>
    </source>
</evidence>
<comment type="caution">
    <text evidence="1">The sequence shown here is derived from an EMBL/GenBank/DDBJ whole genome shotgun (WGS) entry which is preliminary data.</text>
</comment>
<evidence type="ECO:0000313" key="1">
    <source>
        <dbReference type="EMBL" id="MDT0647749.1"/>
    </source>
</evidence>
<sequence>MKLKQKIGLISLAGAFVASYVYTKIYIQKEQRQEIKDVAEELAYAWRPKLDLTLDQVHQFENLIIEYTIKKNEILNSSLGHEKQITKLKAIQKEEHQKLRKLLTLEQFERYLTVSRQLTQKS</sequence>
<protein>
    <submittedName>
        <fullName evidence="1">Uncharacterized protein</fullName>
    </submittedName>
</protein>
<dbReference type="RefSeq" id="WP_311495848.1">
    <property type="nucleotide sequence ID" value="NZ_JAVRHO010000020.1"/>
</dbReference>
<name>A0ABU3CN10_9FLAO</name>
<proteinExistence type="predicted"/>
<gene>
    <name evidence="1" type="ORF">RM545_13700</name>
</gene>
<organism evidence="1 2">
    <name type="scientific">Autumnicola lenta</name>
    <dbReference type="NCBI Taxonomy" id="3075593"/>
    <lineage>
        <taxon>Bacteria</taxon>
        <taxon>Pseudomonadati</taxon>
        <taxon>Bacteroidota</taxon>
        <taxon>Flavobacteriia</taxon>
        <taxon>Flavobacteriales</taxon>
        <taxon>Flavobacteriaceae</taxon>
        <taxon>Autumnicola</taxon>
    </lineage>
</organism>
<dbReference type="Proteomes" id="UP001245285">
    <property type="component" value="Unassembled WGS sequence"/>
</dbReference>
<dbReference type="EMBL" id="JAVRHO010000020">
    <property type="protein sequence ID" value="MDT0647749.1"/>
    <property type="molecule type" value="Genomic_DNA"/>
</dbReference>